<proteinExistence type="predicted"/>
<accession>A0A7T0KDD8</accession>
<sequence length="173" mass="20215">MKKSPLTGTFNHRHLQRTHILNAFAHHLPKQLGSFTRINNSYTKNRLVYHSTTHNADLIWRRRSSIGQYAKQHQKQRNQQLALFTKPAQQFRADLPTQIAFIWDLPPLDDNHEPLEPFPLGIKIAQPGYKLDENHWTASFPLIEHSETYPTIAELDPNELDWDIETDDHAQHS</sequence>
<dbReference type="RefSeq" id="WP_165006467.1">
    <property type="nucleotide sequence ID" value="NZ_CP064954.1"/>
</dbReference>
<protein>
    <submittedName>
        <fullName evidence="1">Uncharacterized protein</fullName>
    </submittedName>
</protein>
<reference evidence="1 2" key="1">
    <citation type="submission" date="2020-11" db="EMBL/GenBank/DDBJ databases">
        <title>Corynebacterium sp. ZJ-599.</title>
        <authorList>
            <person name="Zhou J."/>
        </authorList>
    </citation>
    <scope>NUCLEOTIDE SEQUENCE [LARGE SCALE GENOMIC DNA]</scope>
    <source>
        <strain evidence="1 2">ZJ-599</strain>
    </source>
</reference>
<dbReference type="EMBL" id="CP064954">
    <property type="protein sequence ID" value="QPK78311.1"/>
    <property type="molecule type" value="Genomic_DNA"/>
</dbReference>
<gene>
    <name evidence="1" type="ORF">G7Y31_06895</name>
</gene>
<dbReference type="KEGG" id="cliz:G7Y31_06895"/>
<keyword evidence="2" id="KW-1185">Reference proteome</keyword>
<dbReference type="AlphaFoldDB" id="A0A7T0KDD8"/>
<evidence type="ECO:0000313" key="2">
    <source>
        <dbReference type="Proteomes" id="UP000594681"/>
    </source>
</evidence>
<name>A0A7T0KDD8_9CORY</name>
<evidence type="ECO:0000313" key="1">
    <source>
        <dbReference type="EMBL" id="QPK78311.1"/>
    </source>
</evidence>
<organism evidence="1 2">
    <name type="scientific">Corynebacterium lizhenjunii</name>
    <dbReference type="NCBI Taxonomy" id="2709394"/>
    <lineage>
        <taxon>Bacteria</taxon>
        <taxon>Bacillati</taxon>
        <taxon>Actinomycetota</taxon>
        <taxon>Actinomycetes</taxon>
        <taxon>Mycobacteriales</taxon>
        <taxon>Corynebacteriaceae</taxon>
        <taxon>Corynebacterium</taxon>
    </lineage>
</organism>
<dbReference type="Proteomes" id="UP000594681">
    <property type="component" value="Chromosome"/>
</dbReference>